<feature type="binding site" evidence="19">
    <location>
        <position position="881"/>
    </location>
    <ligand>
        <name>GTP</name>
        <dbReference type="ChEBI" id="CHEBI:37565"/>
    </ligand>
</feature>
<dbReference type="InterPro" id="IPR027417">
    <property type="entry name" value="P-loop_NTPase"/>
</dbReference>
<feature type="compositionally biased region" description="Basic residues" evidence="23">
    <location>
        <begin position="540"/>
        <end position="551"/>
    </location>
</feature>
<evidence type="ECO:0000256" key="12">
    <source>
        <dbReference type="ARBA" id="ARBA00022927"/>
    </source>
</evidence>
<evidence type="ECO:0000313" key="25">
    <source>
        <dbReference type="Proteomes" id="UP000240493"/>
    </source>
</evidence>
<dbReference type="EMBL" id="KZ679256">
    <property type="protein sequence ID" value="PTB46261.1"/>
    <property type="molecule type" value="Genomic_DNA"/>
</dbReference>
<keyword evidence="8 19" id="KW-0547">Nucleotide-binding</keyword>
<dbReference type="NCBIfam" id="TIGR00231">
    <property type="entry name" value="small_GTP"/>
    <property type="match status" value="1"/>
</dbReference>
<evidence type="ECO:0000256" key="7">
    <source>
        <dbReference type="ARBA" id="ARBA00022448"/>
    </source>
</evidence>
<dbReference type="AlphaFoldDB" id="A0A2T3ZN89"/>
<feature type="binding site" evidence="20">
    <location>
        <begin position="735"/>
        <end position="742"/>
    </location>
    <ligand>
        <name>GTP</name>
        <dbReference type="ChEBI" id="CHEBI:37565"/>
    </ligand>
</feature>
<dbReference type="CDD" id="cd00879">
    <property type="entry name" value="Sar1"/>
    <property type="match status" value="1"/>
</dbReference>
<evidence type="ECO:0000256" key="2">
    <source>
        <dbReference type="ARBA" id="ARBA00004299"/>
    </source>
</evidence>
<evidence type="ECO:0000256" key="9">
    <source>
        <dbReference type="ARBA" id="ARBA00022801"/>
    </source>
</evidence>
<dbReference type="GO" id="GO:0016192">
    <property type="term" value="P:vesicle-mediated transport"/>
    <property type="evidence" value="ECO:0007669"/>
    <property type="project" value="UniProtKB-KW"/>
</dbReference>
<keyword evidence="10 22" id="KW-0256">Endoplasmic reticulum</keyword>
<keyword evidence="18" id="KW-0479">Metal-binding</keyword>
<name>A0A2T3ZN89_TRIA4</name>
<evidence type="ECO:0000256" key="13">
    <source>
        <dbReference type="ARBA" id="ARBA00023034"/>
    </source>
</evidence>
<feature type="binding site" evidence="19">
    <location>
        <position position="743"/>
    </location>
    <ligand>
        <name>GTP</name>
        <dbReference type="ChEBI" id="CHEBI:37565"/>
    </ligand>
</feature>
<keyword evidence="16" id="KW-0968">Cytoplasmic vesicle</keyword>
<comment type="similarity">
    <text evidence="4 22">Belongs to the small GTPase superfamily. SAR1 family.</text>
</comment>
<dbReference type="GO" id="GO:0012507">
    <property type="term" value="C:ER to Golgi transport vesicle membrane"/>
    <property type="evidence" value="ECO:0007669"/>
    <property type="project" value="UniProtKB-SubCell"/>
</dbReference>
<keyword evidence="11 22" id="KW-0931">ER-Golgi transport</keyword>
<organism evidence="24 25">
    <name type="scientific">Trichoderma asperellum (strain ATCC 204424 / CBS 433.97 / NBRC 101777)</name>
    <dbReference type="NCBI Taxonomy" id="1042311"/>
    <lineage>
        <taxon>Eukaryota</taxon>
        <taxon>Fungi</taxon>
        <taxon>Dikarya</taxon>
        <taxon>Ascomycota</taxon>
        <taxon>Pezizomycotina</taxon>
        <taxon>Sordariomycetes</taxon>
        <taxon>Hypocreomycetidae</taxon>
        <taxon>Hypocreales</taxon>
        <taxon>Hypocreaceae</taxon>
        <taxon>Trichoderma</taxon>
    </lineage>
</organism>
<comment type="subcellular location">
    <subcellularLocation>
        <location evidence="2">Cytoplasmic vesicle</location>
        <location evidence="2">COPII-coated vesicle membrane</location>
        <topology evidence="2">Peripheral membrane protein</topology>
        <orientation evidence="2">Cytoplasmic side</orientation>
    </subcellularLocation>
    <subcellularLocation>
        <location evidence="3">Endoplasmic reticulum membrane</location>
        <topology evidence="3">Peripheral membrane protein</topology>
        <orientation evidence="3">Cytoplasmic side</orientation>
    </subcellularLocation>
    <subcellularLocation>
        <location evidence="1">Golgi apparatus membrane</location>
        <topology evidence="1">Peripheral membrane protein</topology>
        <orientation evidence="1">Cytoplasmic side</orientation>
    </subcellularLocation>
</comment>
<keyword evidence="18" id="KW-0460">Magnesium</keyword>
<comment type="catalytic activity">
    <reaction evidence="17">
        <text>GTP + H2O = GDP + phosphate + H(+)</text>
        <dbReference type="Rhea" id="RHEA:19669"/>
        <dbReference type="ChEBI" id="CHEBI:15377"/>
        <dbReference type="ChEBI" id="CHEBI:15378"/>
        <dbReference type="ChEBI" id="CHEBI:37565"/>
        <dbReference type="ChEBI" id="CHEBI:43474"/>
        <dbReference type="ChEBI" id="CHEBI:58189"/>
    </reaction>
</comment>
<dbReference type="InterPro" id="IPR005225">
    <property type="entry name" value="Small_GTP-bd"/>
</dbReference>
<feature type="binding site" evidence="19">
    <location>
        <position position="740"/>
    </location>
    <ligand>
        <name>GTP</name>
        <dbReference type="ChEBI" id="CHEBI:37565"/>
    </ligand>
</feature>
<dbReference type="InterPro" id="IPR006687">
    <property type="entry name" value="Small_GTPase_SAR1"/>
</dbReference>
<dbReference type="PANTHER" id="PTHR45684">
    <property type="entry name" value="RE74312P"/>
    <property type="match status" value="1"/>
</dbReference>
<dbReference type="InterPro" id="IPR018853">
    <property type="entry name" value="DUF2457"/>
</dbReference>
<dbReference type="SUPFAM" id="SSF52540">
    <property type="entry name" value="P-loop containing nucleoside triphosphate hydrolases"/>
    <property type="match status" value="1"/>
</dbReference>
<keyword evidence="13 22" id="KW-0333">Golgi apparatus</keyword>
<evidence type="ECO:0000256" key="20">
    <source>
        <dbReference type="PIRSR" id="PIRSR606689-1"/>
    </source>
</evidence>
<dbReference type="PROSITE" id="PS51417">
    <property type="entry name" value="ARF"/>
    <property type="match status" value="1"/>
</dbReference>
<evidence type="ECO:0000313" key="24">
    <source>
        <dbReference type="EMBL" id="PTB46261.1"/>
    </source>
</evidence>
<feature type="binding site" evidence="19">
    <location>
        <position position="838"/>
    </location>
    <ligand>
        <name>GTP</name>
        <dbReference type="ChEBI" id="CHEBI:37565"/>
    </ligand>
</feature>
<feature type="compositionally biased region" description="Polar residues" evidence="23">
    <location>
        <begin position="86"/>
        <end position="104"/>
    </location>
</feature>
<evidence type="ECO:0000256" key="3">
    <source>
        <dbReference type="ARBA" id="ARBA00004397"/>
    </source>
</evidence>
<keyword evidence="14 20" id="KW-0342">GTP-binding</keyword>
<evidence type="ECO:0000256" key="6">
    <source>
        <dbReference type="ARBA" id="ARBA00021124"/>
    </source>
</evidence>
<feature type="compositionally biased region" description="Acidic residues" evidence="23">
    <location>
        <begin position="309"/>
        <end position="363"/>
    </location>
</feature>
<evidence type="ECO:0000256" key="4">
    <source>
        <dbReference type="ARBA" id="ARBA00007507"/>
    </source>
</evidence>
<evidence type="ECO:0000256" key="22">
    <source>
        <dbReference type="RuleBase" id="RU003926"/>
    </source>
</evidence>
<feature type="region of interest" description="Disordered" evidence="23">
    <location>
        <begin position="66"/>
        <end position="122"/>
    </location>
</feature>
<dbReference type="GO" id="GO:0006886">
    <property type="term" value="P:intracellular protein transport"/>
    <property type="evidence" value="ECO:0007669"/>
    <property type="project" value="InterPro"/>
</dbReference>
<feature type="binding site" evidence="21">
    <location>
        <position position="759"/>
    </location>
    <ligand>
        <name>Mg(2+)</name>
        <dbReference type="ChEBI" id="CHEBI:18420"/>
    </ligand>
</feature>
<feature type="compositionally biased region" description="Acidic residues" evidence="23">
    <location>
        <begin position="371"/>
        <end position="386"/>
    </location>
</feature>
<feature type="binding site" evidence="18">
    <location>
        <position position="737"/>
    </location>
    <ligand>
        <name>Mg(2+)</name>
        <dbReference type="ChEBI" id="CHEBI:18420"/>
    </ligand>
</feature>
<feature type="binding site" evidence="19">
    <location>
        <position position="840"/>
    </location>
    <ligand>
        <name>GTP</name>
        <dbReference type="ChEBI" id="CHEBI:37565"/>
    </ligand>
</feature>
<feature type="binding site" evidence="21">
    <location>
        <position position="742"/>
    </location>
    <ligand>
        <name>Mg(2+)</name>
        <dbReference type="ChEBI" id="CHEBI:18420"/>
    </ligand>
</feature>
<dbReference type="GO" id="GO:0046872">
    <property type="term" value="F:metal ion binding"/>
    <property type="evidence" value="ECO:0007669"/>
    <property type="project" value="UniProtKB-KW"/>
</dbReference>
<evidence type="ECO:0000256" key="17">
    <source>
        <dbReference type="ARBA" id="ARBA00048548"/>
    </source>
</evidence>
<evidence type="ECO:0000256" key="19">
    <source>
        <dbReference type="PIRSR" id="PIRSR606687-2"/>
    </source>
</evidence>
<feature type="region of interest" description="Disordered" evidence="23">
    <location>
        <begin position="309"/>
        <end position="452"/>
    </location>
</feature>
<dbReference type="OrthoDB" id="2011769at2759"/>
<dbReference type="GO" id="GO:0003924">
    <property type="term" value="F:GTPase activity"/>
    <property type="evidence" value="ECO:0007669"/>
    <property type="project" value="InterPro"/>
</dbReference>
<keyword evidence="9" id="KW-0378">Hydrolase</keyword>
<feature type="region of interest" description="Disordered" evidence="23">
    <location>
        <begin position="477"/>
        <end position="496"/>
    </location>
</feature>
<evidence type="ECO:0000256" key="10">
    <source>
        <dbReference type="ARBA" id="ARBA00022824"/>
    </source>
</evidence>
<evidence type="ECO:0000256" key="14">
    <source>
        <dbReference type="ARBA" id="ARBA00023134"/>
    </source>
</evidence>
<keyword evidence="7 22" id="KW-0813">Transport</keyword>
<dbReference type="SMART" id="SM00177">
    <property type="entry name" value="ARF"/>
    <property type="match status" value="1"/>
</dbReference>
<evidence type="ECO:0000256" key="15">
    <source>
        <dbReference type="ARBA" id="ARBA00023136"/>
    </source>
</evidence>
<dbReference type="GO" id="GO:0005525">
    <property type="term" value="F:GTP binding"/>
    <property type="evidence" value="ECO:0007669"/>
    <property type="project" value="UniProtKB-KW"/>
</dbReference>
<dbReference type="STRING" id="1042311.A0A2T3ZN89"/>
<feature type="region of interest" description="Disordered" evidence="23">
    <location>
        <begin position="520"/>
        <end position="598"/>
    </location>
</feature>
<dbReference type="Pfam" id="PF10446">
    <property type="entry name" value="DUF2457"/>
    <property type="match status" value="1"/>
</dbReference>
<feature type="binding site" evidence="20">
    <location>
        <position position="781"/>
    </location>
    <ligand>
        <name>GTP</name>
        <dbReference type="ChEBI" id="CHEBI:37565"/>
    </ligand>
</feature>
<feature type="region of interest" description="Disordered" evidence="23">
    <location>
        <begin position="203"/>
        <end position="243"/>
    </location>
</feature>
<dbReference type="Gene3D" id="3.40.50.300">
    <property type="entry name" value="P-loop containing nucleotide triphosphate hydrolases"/>
    <property type="match status" value="1"/>
</dbReference>
<feature type="binding site" evidence="19">
    <location>
        <position position="880"/>
    </location>
    <ligand>
        <name>GTP</name>
        <dbReference type="ChEBI" id="CHEBI:37565"/>
    </ligand>
</feature>
<gene>
    <name evidence="24" type="ORF">M441DRAFT_22314</name>
</gene>
<feature type="binding site" evidence="20">
    <location>
        <begin position="837"/>
        <end position="840"/>
    </location>
    <ligand>
        <name>GTP</name>
        <dbReference type="ChEBI" id="CHEBI:37565"/>
    </ligand>
</feature>
<feature type="binding site" evidence="19">
    <location>
        <position position="738"/>
    </location>
    <ligand>
        <name>GTP</name>
        <dbReference type="ChEBI" id="CHEBI:37565"/>
    </ligand>
</feature>
<dbReference type="InterPro" id="IPR006689">
    <property type="entry name" value="Small_GTPase_ARF/SAR"/>
</dbReference>
<evidence type="ECO:0000256" key="8">
    <source>
        <dbReference type="ARBA" id="ARBA00022741"/>
    </source>
</evidence>
<feature type="region of interest" description="Disordered" evidence="23">
    <location>
        <begin position="1"/>
        <end position="47"/>
    </location>
</feature>
<feature type="binding site" evidence="19">
    <location>
        <position position="741"/>
    </location>
    <ligand>
        <name>GTP</name>
        <dbReference type="ChEBI" id="CHEBI:37565"/>
    </ligand>
</feature>
<keyword evidence="25" id="KW-1185">Reference proteome</keyword>
<sequence>MATLPTSHHLEWATQGSDLIEDPDEPPETQLYMPVPTKPLPFQRAPIRPQQVASSLLTQAILGQSDEEDGHVFHPSKSYSQRRRSMVSNASIASTADLTSDTGLTSPSRTNTPSPPLPELSTLRLNGAGEQKSGFFGHFFGTRRVVEEPIQEAPRKRCIQFACAKPQAQPQAAPVAAAPPAPMLKTPVAQAPKRTCIKFACTARPSSSHKTSPKPFEPSTPKRSMTHPVPVSPRPAPAGPECSKASLVRPRFLRASSTELIKDGSQFHEFASGMAREDDWIRQENSTQKKLTISDILVKENLIRRLGAEAEEEAEMEEAEEEEAEAAMDEDEDEDEDDDADELDEEDEEDEEDEDEDEEDDGSDGYHTDEETGFADSDEEDDEDENMMMWTPRVPSVSRQVTPRLARRLSINDQQSDDSIGSRRSRRRVSKARPFGPQTEAPDLPDSTDFVCGTLDEDRPVEDAYLSCLAARRNEKRRIIPQDIDPSFPASDLDEEDEEDIYVAASDSDDHAWVQGVMEDLGSETDRARRRRKNENTSPRRLRSPPPKRRGSPAPKPRARSPAPKPRARSPAPKPRARSPRPLFDRQSPRRLRSPAPKAVAIATPIQTPRQGAHAHFQLAGRPGLTHTKSLPRPAAIFRHQKQPKGSKTSSDTDAHIRSAIDIVKGLEKKRLRRKEKFFQKYCDRARRGQIPERKPVLPGLGAERMRELGLLMAVYDVLSSLGLLNKHAKLLFLGLDNAGKTTLLHMLKNDRVAILQPTLHPTSEELAIGNVRFNTFDLGGHQQARRIWRDYFPDVNGVVFLVDAKDHERFPEAKAELDALLSMEELSKVPFVILGNKIDHPDAVSEDELRHQLGLYQTTGKGKMQLEGIRPIELFMCSVVMRQGYGDGIRWLSQYV</sequence>
<dbReference type="SMART" id="SM00178">
    <property type="entry name" value="SAR"/>
    <property type="match status" value="1"/>
</dbReference>
<dbReference type="Pfam" id="PF00025">
    <property type="entry name" value="Arf"/>
    <property type="match status" value="1"/>
</dbReference>
<evidence type="ECO:0000256" key="21">
    <source>
        <dbReference type="PIRSR" id="PIRSR606689-2"/>
    </source>
</evidence>
<keyword evidence="15" id="KW-0472">Membrane</keyword>
<proteinExistence type="inferred from homology"/>
<dbReference type="GO" id="GO:0005789">
    <property type="term" value="C:endoplasmic reticulum membrane"/>
    <property type="evidence" value="ECO:0007669"/>
    <property type="project" value="UniProtKB-SubCell"/>
</dbReference>
<protein>
    <recommendedName>
        <fullName evidence="6">Small COPII coat GTPase SAR1</fullName>
    </recommendedName>
    <alternativeName>
        <fullName evidence="5">Small COPII coat GTPase sar1</fullName>
    </alternativeName>
</protein>
<dbReference type="FunFam" id="3.40.50.300:FF:000161">
    <property type="entry name" value="Small COPII coat GTPase"/>
    <property type="match status" value="1"/>
</dbReference>
<feature type="binding site" evidence="19">
    <location>
        <position position="742"/>
    </location>
    <ligand>
        <name>GTP</name>
        <dbReference type="ChEBI" id="CHEBI:37565"/>
    </ligand>
</feature>
<dbReference type="PRINTS" id="PR00328">
    <property type="entry name" value="SAR1GTPBP"/>
</dbReference>
<evidence type="ECO:0000256" key="1">
    <source>
        <dbReference type="ARBA" id="ARBA00004255"/>
    </source>
</evidence>
<dbReference type="Proteomes" id="UP000240493">
    <property type="component" value="Unassembled WGS sequence"/>
</dbReference>
<feature type="binding site" evidence="19">
    <location>
        <position position="837"/>
    </location>
    <ligand>
        <name>GTP</name>
        <dbReference type="ChEBI" id="CHEBI:37565"/>
    </ligand>
</feature>
<dbReference type="GO" id="GO:0000139">
    <property type="term" value="C:Golgi membrane"/>
    <property type="evidence" value="ECO:0007669"/>
    <property type="project" value="UniProtKB-SubCell"/>
</dbReference>
<evidence type="ECO:0000256" key="11">
    <source>
        <dbReference type="ARBA" id="ARBA00022892"/>
    </source>
</evidence>
<evidence type="ECO:0000256" key="5">
    <source>
        <dbReference type="ARBA" id="ARBA00019961"/>
    </source>
</evidence>
<keyword evidence="12 22" id="KW-0653">Protein transport</keyword>
<reference evidence="24 25" key="1">
    <citation type="submission" date="2016-07" db="EMBL/GenBank/DDBJ databases">
        <title>Multiple horizontal gene transfer events from other fungi enriched the ability of initially mycotrophic Trichoderma (Ascomycota) to feed on dead plant biomass.</title>
        <authorList>
            <consortium name="DOE Joint Genome Institute"/>
            <person name="Aerts A."/>
            <person name="Atanasova L."/>
            <person name="Chenthamara K."/>
            <person name="Zhang J."/>
            <person name="Grujic M."/>
            <person name="Henrissat B."/>
            <person name="Kuo A."/>
            <person name="Salamov A."/>
            <person name="Lipzen A."/>
            <person name="Labutti K."/>
            <person name="Barry K."/>
            <person name="Miao Y."/>
            <person name="Rahimi M.J."/>
            <person name="Shen Q."/>
            <person name="Grigoriev I.V."/>
            <person name="Kubicek C.P."/>
            <person name="Druzhinina I.S."/>
        </authorList>
    </citation>
    <scope>NUCLEOTIDE SEQUENCE [LARGE SCALE GENOMIC DNA]</scope>
    <source>
        <strain evidence="24 25">CBS 433.97</strain>
    </source>
</reference>
<accession>A0A2T3ZN89</accession>
<evidence type="ECO:0000256" key="16">
    <source>
        <dbReference type="ARBA" id="ARBA00023329"/>
    </source>
</evidence>
<evidence type="ECO:0000256" key="23">
    <source>
        <dbReference type="SAM" id="MobiDB-lite"/>
    </source>
</evidence>
<dbReference type="PROSITE" id="PS51422">
    <property type="entry name" value="SAR1"/>
    <property type="match status" value="1"/>
</dbReference>
<evidence type="ECO:0000256" key="18">
    <source>
        <dbReference type="PIRSR" id="PIRSR606687-1"/>
    </source>
</evidence>